<name>A0A8J5L7S7_ZINOF</name>
<comment type="caution">
    <text evidence="3">The sequence shown here is derived from an EMBL/GenBank/DDBJ whole genome shotgun (WGS) entry which is preliminary data.</text>
</comment>
<feature type="region of interest" description="Disordered" evidence="2">
    <location>
        <begin position="1"/>
        <end position="21"/>
    </location>
</feature>
<keyword evidence="4" id="KW-1185">Reference proteome</keyword>
<evidence type="ECO:0008006" key="5">
    <source>
        <dbReference type="Google" id="ProtNLM"/>
    </source>
</evidence>
<dbReference type="PANTHER" id="PTHR35315">
    <property type="entry name" value="ACI13"/>
    <property type="match status" value="1"/>
</dbReference>
<dbReference type="EMBL" id="JACMSC010000010">
    <property type="protein sequence ID" value="KAG6503875.1"/>
    <property type="molecule type" value="Genomic_DNA"/>
</dbReference>
<sequence length="396" mass="43757">MASPPPQDPMASPPLPTAAPHPSLLIEIGADGITRESPVIAYTERIIEAEKLQLKRYIQENYSKIREVEREFENLTLELKLTAGSKKAALEHLRKKIELSAEKIHAAKLKEEQAKKAWEAAALAVKNEEAIKLKICDDLNQLVQESTSTQFLRLEELKRRLEALNPSRISSDAPDGKIMQQTPSNAAGLPTAANQSAPASVADANAAASSSRPASSDEKNQRVTEMKDKKRVINSGRAKGNMLLSKGRGSGSGWTGSGFNVDSGMLIVTEYIESDAGHETALPEQDEMQMEENEYGRRHASQCMPRLWRKPLPMPAPASILERFREAVFKLMISSAVSKGRRREMLEEAAARQRLQLAPDSYRSEAVEDCIKFFKRSAAANADRSHCVPEEALEVM</sequence>
<accession>A0A8J5L7S7</accession>
<feature type="compositionally biased region" description="Low complexity" evidence="2">
    <location>
        <begin position="196"/>
        <end position="214"/>
    </location>
</feature>
<evidence type="ECO:0000256" key="1">
    <source>
        <dbReference type="SAM" id="Coils"/>
    </source>
</evidence>
<gene>
    <name evidence="3" type="ORF">ZIOFF_036199</name>
</gene>
<dbReference type="Proteomes" id="UP000734854">
    <property type="component" value="Unassembled WGS sequence"/>
</dbReference>
<feature type="compositionally biased region" description="Basic and acidic residues" evidence="2">
    <location>
        <begin position="215"/>
        <end position="228"/>
    </location>
</feature>
<evidence type="ECO:0000313" key="4">
    <source>
        <dbReference type="Proteomes" id="UP000734854"/>
    </source>
</evidence>
<evidence type="ECO:0000256" key="2">
    <source>
        <dbReference type="SAM" id="MobiDB-lite"/>
    </source>
</evidence>
<feature type="region of interest" description="Disordered" evidence="2">
    <location>
        <begin position="165"/>
        <end position="252"/>
    </location>
</feature>
<protein>
    <recommendedName>
        <fullName evidence="5">RAB6-interacting golgin</fullName>
    </recommendedName>
</protein>
<reference evidence="3 4" key="1">
    <citation type="submission" date="2020-08" db="EMBL/GenBank/DDBJ databases">
        <title>Plant Genome Project.</title>
        <authorList>
            <person name="Zhang R.-G."/>
        </authorList>
    </citation>
    <scope>NUCLEOTIDE SEQUENCE [LARGE SCALE GENOMIC DNA]</scope>
    <source>
        <tissue evidence="3">Rhizome</tissue>
    </source>
</reference>
<dbReference type="PANTHER" id="PTHR35315:SF1">
    <property type="entry name" value="RAB6-INTERACTING GOLGIN"/>
    <property type="match status" value="1"/>
</dbReference>
<feature type="compositionally biased region" description="Pro residues" evidence="2">
    <location>
        <begin position="1"/>
        <end position="19"/>
    </location>
</feature>
<organism evidence="3 4">
    <name type="scientific">Zingiber officinale</name>
    <name type="common">Ginger</name>
    <name type="synonym">Amomum zingiber</name>
    <dbReference type="NCBI Taxonomy" id="94328"/>
    <lineage>
        <taxon>Eukaryota</taxon>
        <taxon>Viridiplantae</taxon>
        <taxon>Streptophyta</taxon>
        <taxon>Embryophyta</taxon>
        <taxon>Tracheophyta</taxon>
        <taxon>Spermatophyta</taxon>
        <taxon>Magnoliopsida</taxon>
        <taxon>Liliopsida</taxon>
        <taxon>Zingiberales</taxon>
        <taxon>Zingiberaceae</taxon>
        <taxon>Zingiber</taxon>
    </lineage>
</organism>
<keyword evidence="1" id="KW-0175">Coiled coil</keyword>
<dbReference type="AlphaFoldDB" id="A0A8J5L7S7"/>
<proteinExistence type="predicted"/>
<evidence type="ECO:0000313" key="3">
    <source>
        <dbReference type="EMBL" id="KAG6503875.1"/>
    </source>
</evidence>
<feature type="coiled-coil region" evidence="1">
    <location>
        <begin position="58"/>
        <end position="110"/>
    </location>
</feature>